<keyword evidence="5" id="KW-1185">Reference proteome</keyword>
<dbReference type="Proteomes" id="UP000552954">
    <property type="component" value="Unassembled WGS sequence"/>
</dbReference>
<dbReference type="EMBL" id="JABFCS010000001">
    <property type="protein sequence ID" value="NNU42952.1"/>
    <property type="molecule type" value="Genomic_DNA"/>
</dbReference>
<accession>A0A849K392</accession>
<protein>
    <submittedName>
        <fullName evidence="4">FAD-dependent oxidoreductase</fullName>
    </submittedName>
</protein>
<dbReference type="GO" id="GO:0019622">
    <property type="term" value="P:3-(3-hydroxy)phenylpropionate catabolic process"/>
    <property type="evidence" value="ECO:0007669"/>
    <property type="project" value="TreeGrafter"/>
</dbReference>
<comment type="caution">
    <text evidence="4">The sequence shown here is derived from an EMBL/GenBank/DDBJ whole genome shotgun (WGS) entry which is preliminary data.</text>
</comment>
<evidence type="ECO:0000256" key="2">
    <source>
        <dbReference type="SAM" id="MobiDB-lite"/>
    </source>
</evidence>
<keyword evidence="1" id="KW-0560">Oxidoreductase</keyword>
<reference evidence="4 5" key="2">
    <citation type="submission" date="2020-06" db="EMBL/GenBank/DDBJ databases">
        <title>Ramlibacter rhizophilus sp. nov., isolated from rhizosphere soil of national flower Mugunghwa from South Korea.</title>
        <authorList>
            <person name="Zheng-Fei Y."/>
            <person name="Huan T."/>
        </authorList>
    </citation>
    <scope>NUCLEOTIDE SEQUENCE [LARGE SCALE GENOMIC DNA]</scope>
    <source>
        <strain evidence="4 5">B156</strain>
    </source>
</reference>
<dbReference type="Gene3D" id="3.30.70.2450">
    <property type="match status" value="1"/>
</dbReference>
<dbReference type="AlphaFoldDB" id="A0A849K392"/>
<proteinExistence type="predicted"/>
<dbReference type="GO" id="GO:0008688">
    <property type="term" value="F:3-(3-hydroxyphenyl)propionate hydroxylase activity"/>
    <property type="evidence" value="ECO:0007669"/>
    <property type="project" value="TreeGrafter"/>
</dbReference>
<evidence type="ECO:0000259" key="3">
    <source>
        <dbReference type="Pfam" id="PF01494"/>
    </source>
</evidence>
<evidence type="ECO:0000256" key="1">
    <source>
        <dbReference type="ARBA" id="ARBA00023002"/>
    </source>
</evidence>
<evidence type="ECO:0000313" key="4">
    <source>
        <dbReference type="EMBL" id="NNU42952.1"/>
    </source>
</evidence>
<dbReference type="Gene3D" id="3.40.30.120">
    <property type="match status" value="1"/>
</dbReference>
<sequence length="519" mass="56291">MPVLIAGGGPVGLTLAALLARQGVRSLVIEADEGYCTGSRAICISRRSQEILWTAGAGPALAAKALPWTGGRSYWRDHEVLHFQMPSEPTERFAPMVNIQQYHVEAFVHEALQRVPELVQVAWATRVTGVRQEGDAVLVDVEGPSGRQALRAEYLAACDGGRSTVREQLGLQFEGTQYEGRYVIVDIVQKTRRPVERLAWFDPPSNPGSTLLMHRQPDEVWRIDYQLRDDEDAAEALKPENILPRVRSHLQMIGETEPWELLWASMYNAKCLTLPSYRHGRVLFAGDAAHLVPIFGVRGLNSGLDDAANLAWKLALVLEGGADAALLDTYSQERVPAARENIAHGAKSTEFMAPPDFAFRLMREAALRLALDEPAVRPLINPRQSAPVAYTASPLNGPQQGEWTSAQAAPGQPAPEALLAGAKGAFHLTQCFGTDFTCLVFSEGALPHAVADLASQGIAVLDIAPDADPHGQARTRYGLAGDAATGLVLVRPDGYVLGRWRGLDPAPVLACLRDKGLQP</sequence>
<feature type="region of interest" description="Disordered" evidence="2">
    <location>
        <begin position="391"/>
        <end position="412"/>
    </location>
</feature>
<dbReference type="PRINTS" id="PR00420">
    <property type="entry name" value="RNGMNOXGNASE"/>
</dbReference>
<evidence type="ECO:0000313" key="5">
    <source>
        <dbReference type="Proteomes" id="UP000552954"/>
    </source>
</evidence>
<dbReference type="Pfam" id="PF01494">
    <property type="entry name" value="FAD_binding_3"/>
    <property type="match status" value="1"/>
</dbReference>
<dbReference type="GO" id="GO:0071949">
    <property type="term" value="F:FAD binding"/>
    <property type="evidence" value="ECO:0007669"/>
    <property type="project" value="InterPro"/>
</dbReference>
<dbReference type="PANTHER" id="PTHR43476">
    <property type="entry name" value="3-(3-HYDROXY-PHENYL)PROPIONATE/3-HYDROXYCINNAMIC ACID HYDROXYLASE"/>
    <property type="match status" value="1"/>
</dbReference>
<reference evidence="4 5" key="1">
    <citation type="submission" date="2020-05" db="EMBL/GenBank/DDBJ databases">
        <authorList>
            <person name="Khan S.A."/>
            <person name="Jeon C.O."/>
            <person name="Chun B.H."/>
        </authorList>
    </citation>
    <scope>NUCLEOTIDE SEQUENCE [LARGE SCALE GENOMIC DNA]</scope>
    <source>
        <strain evidence="4 5">B156</strain>
    </source>
</reference>
<dbReference type="InterPro" id="IPR036188">
    <property type="entry name" value="FAD/NAD-bd_sf"/>
</dbReference>
<name>A0A849K392_9BURK</name>
<dbReference type="NCBIfam" id="NF006002">
    <property type="entry name" value="PRK08132.1"/>
    <property type="match status" value="1"/>
</dbReference>
<feature type="compositionally biased region" description="Polar residues" evidence="2">
    <location>
        <begin position="393"/>
        <end position="405"/>
    </location>
</feature>
<dbReference type="PANTHER" id="PTHR43476:SF3">
    <property type="entry name" value="FAD-BINDING MONOOXYGENASE"/>
    <property type="match status" value="1"/>
</dbReference>
<dbReference type="InterPro" id="IPR050631">
    <property type="entry name" value="PheA/TfdB_FAD_monoxygenase"/>
</dbReference>
<gene>
    <name evidence="4" type="ORF">HK415_06895</name>
</gene>
<dbReference type="InterPro" id="IPR002938">
    <property type="entry name" value="FAD-bd"/>
</dbReference>
<dbReference type="SUPFAM" id="SSF51905">
    <property type="entry name" value="FAD/NAD(P)-binding domain"/>
    <property type="match status" value="1"/>
</dbReference>
<organism evidence="4 5">
    <name type="scientific">Ramlibacter montanisoli</name>
    <dbReference type="NCBI Taxonomy" id="2732512"/>
    <lineage>
        <taxon>Bacteria</taxon>
        <taxon>Pseudomonadati</taxon>
        <taxon>Pseudomonadota</taxon>
        <taxon>Betaproteobacteria</taxon>
        <taxon>Burkholderiales</taxon>
        <taxon>Comamonadaceae</taxon>
        <taxon>Ramlibacter</taxon>
    </lineage>
</organism>
<dbReference type="Gene3D" id="3.50.50.60">
    <property type="entry name" value="FAD/NAD(P)-binding domain"/>
    <property type="match status" value="1"/>
</dbReference>
<feature type="domain" description="FAD-binding" evidence="3">
    <location>
        <begin position="2"/>
        <end position="341"/>
    </location>
</feature>